<proteinExistence type="predicted"/>
<dbReference type="EMBL" id="UYSL01000508">
    <property type="protein sequence ID" value="VDL63941.1"/>
    <property type="molecule type" value="Genomic_DNA"/>
</dbReference>
<gene>
    <name evidence="1" type="ORF">NBR_LOCUS863</name>
</gene>
<protein>
    <submittedName>
        <fullName evidence="1 3">Uncharacterized protein</fullName>
    </submittedName>
</protein>
<dbReference type="Proteomes" id="UP000271162">
    <property type="component" value="Unassembled WGS sequence"/>
</dbReference>
<evidence type="ECO:0000313" key="3">
    <source>
        <dbReference type="WBParaSite" id="NBR_0000086201-mRNA-1"/>
    </source>
</evidence>
<dbReference type="WBParaSite" id="NBR_0000086201-mRNA-1">
    <property type="protein sequence ID" value="NBR_0000086201-mRNA-1"/>
    <property type="gene ID" value="NBR_0000086201"/>
</dbReference>
<dbReference type="STRING" id="27835.A0A0N4XEB0"/>
<reference evidence="1 2" key="2">
    <citation type="submission" date="2018-11" db="EMBL/GenBank/DDBJ databases">
        <authorList>
            <consortium name="Pathogen Informatics"/>
        </authorList>
    </citation>
    <scope>NUCLEOTIDE SEQUENCE [LARGE SCALE GENOMIC DNA]</scope>
</reference>
<accession>A0A0N4XEB0</accession>
<organism evidence="3">
    <name type="scientific">Nippostrongylus brasiliensis</name>
    <name type="common">Rat hookworm</name>
    <dbReference type="NCBI Taxonomy" id="27835"/>
    <lineage>
        <taxon>Eukaryota</taxon>
        <taxon>Metazoa</taxon>
        <taxon>Ecdysozoa</taxon>
        <taxon>Nematoda</taxon>
        <taxon>Chromadorea</taxon>
        <taxon>Rhabditida</taxon>
        <taxon>Rhabditina</taxon>
        <taxon>Rhabditomorpha</taxon>
        <taxon>Strongyloidea</taxon>
        <taxon>Heligmosomidae</taxon>
        <taxon>Nippostrongylus</taxon>
    </lineage>
</organism>
<reference evidence="3" key="1">
    <citation type="submission" date="2017-02" db="UniProtKB">
        <authorList>
            <consortium name="WormBaseParasite"/>
        </authorList>
    </citation>
    <scope>IDENTIFICATION</scope>
</reference>
<name>A0A0N4XEB0_NIPBR</name>
<keyword evidence="2" id="KW-1185">Reference proteome</keyword>
<dbReference type="AlphaFoldDB" id="A0A0N4XEB0"/>
<dbReference type="OMA" id="CCDFGDW"/>
<evidence type="ECO:0000313" key="1">
    <source>
        <dbReference type="EMBL" id="VDL63941.1"/>
    </source>
</evidence>
<evidence type="ECO:0000313" key="2">
    <source>
        <dbReference type="Proteomes" id="UP000271162"/>
    </source>
</evidence>
<sequence>MKSVIKNCKTEIDVLTERVRAKEAILKCVFSELESTSKERKMIREVLNVVPKAPFVSSLMSLEQQWCYGFEDSVCVSFNVMNTSTDKYMQPVCHPLRTSGIVRCVVLDHDGVTALPFIRPNSNAELIVGLSKSLLFDSASCTLVLELVLHPARGNCSTDENLLLLPRIDGSRPESETRTLTIDKPSEWFSYSSFRTAKEQETLTLLRCLRVGSVCQSVRATSALDFANDNPDFECCDFGDWQIFVGKGLMQGLVAVPSPLSLADCNIDRIYGR</sequence>